<dbReference type="InterPro" id="IPR058647">
    <property type="entry name" value="BSH_CzcB-like"/>
</dbReference>
<dbReference type="PANTHER" id="PTHR30469:SF15">
    <property type="entry name" value="HLYD FAMILY OF SECRETION PROTEINS"/>
    <property type="match status" value="1"/>
</dbReference>
<evidence type="ECO:0000259" key="2">
    <source>
        <dbReference type="Pfam" id="PF25973"/>
    </source>
</evidence>
<dbReference type="Gene3D" id="2.40.50.100">
    <property type="match status" value="1"/>
</dbReference>
<dbReference type="Gene3D" id="1.10.287.470">
    <property type="entry name" value="Helix hairpin bin"/>
    <property type="match status" value="1"/>
</dbReference>
<dbReference type="InterPro" id="IPR006143">
    <property type="entry name" value="RND_pump_MFP"/>
</dbReference>
<proteinExistence type="inferred from homology"/>
<sequence length="350" mass="39170">MEFRWRKIDLKIIVVCFFFLNSGYIYSFECGFYNRAITHDDVTDPDKSCFVVGERHSKKLSVPVIAESNSQIPIVSKLTGYISDVFVKEGDRVNKGDNLVLIDDPSLNESQAAAYRNLLVARGKYSKSLVGFERVSKLFKDRLVSKDAYEVAELDHQISLAEYTAANTQYDSAKKSSSYSLIKSPFDGLVRSMDVKIGELALYGSELLVLTKVNDLVLRGWVPASYISEVVLDGMIDVEVAGVVYSAEVEFISDYIDVAYQSVEMKLRTNSKIINGMSGMYGTAILVFKKERFGGYLVPKESVVLYSGMRGVFVRDQDLVVSFRWIDPGNEYGEMVEVMSGLNAGDVIVY</sequence>
<gene>
    <name evidence="3" type="ORF">AB4876_18655</name>
</gene>
<dbReference type="SUPFAM" id="SSF111369">
    <property type="entry name" value="HlyD-like secretion proteins"/>
    <property type="match status" value="1"/>
</dbReference>
<feature type="domain" description="CzcB-like barrel-sandwich hybrid" evidence="2">
    <location>
        <begin position="74"/>
        <end position="201"/>
    </location>
</feature>
<reference evidence="3 4" key="1">
    <citation type="journal article" date="2011" name="Int. J. Syst. Evol. Microbiol.">
        <title>Zhongshania antarctica gen. nov., sp. nov. and Zhongshania guokunii sp. nov., gammaproteobacteria respectively isolated from coastal attached (fast) ice and surface seawater of the Antarctic.</title>
        <authorList>
            <person name="Li H.J."/>
            <person name="Zhang X.Y."/>
            <person name="Chen C.X."/>
            <person name="Zhang Y.J."/>
            <person name="Gao Z.M."/>
            <person name="Yu Y."/>
            <person name="Chen X.L."/>
            <person name="Chen B."/>
            <person name="Zhang Y.Z."/>
        </authorList>
    </citation>
    <scope>NUCLEOTIDE SEQUENCE [LARGE SCALE GENOMIC DNA]</scope>
    <source>
        <strain evidence="3 4">ZS6-22T</strain>
    </source>
</reference>
<dbReference type="EMBL" id="JBFRYA010000026">
    <property type="protein sequence ID" value="MEX1670936.1"/>
    <property type="molecule type" value="Genomic_DNA"/>
</dbReference>
<evidence type="ECO:0000313" key="3">
    <source>
        <dbReference type="EMBL" id="MEX1670936.1"/>
    </source>
</evidence>
<dbReference type="Proteomes" id="UP001557485">
    <property type="component" value="Unassembled WGS sequence"/>
</dbReference>
<dbReference type="NCBIfam" id="TIGR01730">
    <property type="entry name" value="RND_mfp"/>
    <property type="match status" value="1"/>
</dbReference>
<dbReference type="Gene3D" id="2.40.420.20">
    <property type="match status" value="1"/>
</dbReference>
<comment type="caution">
    <text evidence="3">The sequence shown here is derived from an EMBL/GenBank/DDBJ whole genome shotgun (WGS) entry which is preliminary data.</text>
</comment>
<protein>
    <submittedName>
        <fullName evidence="3">Efflux RND transporter periplasmic adaptor subunit</fullName>
    </submittedName>
</protein>
<comment type="similarity">
    <text evidence="1">Belongs to the membrane fusion protein (MFP) (TC 8.A.1) family.</text>
</comment>
<evidence type="ECO:0000256" key="1">
    <source>
        <dbReference type="ARBA" id="ARBA00009477"/>
    </source>
</evidence>
<evidence type="ECO:0000313" key="4">
    <source>
        <dbReference type="Proteomes" id="UP001557485"/>
    </source>
</evidence>
<dbReference type="Gene3D" id="2.40.30.170">
    <property type="match status" value="1"/>
</dbReference>
<dbReference type="Pfam" id="PF25973">
    <property type="entry name" value="BSH_CzcB"/>
    <property type="match status" value="1"/>
</dbReference>
<dbReference type="RefSeq" id="WP_368383206.1">
    <property type="nucleotide sequence ID" value="NZ_JBFRYA010000026.1"/>
</dbReference>
<name>A0ABV3UAF7_9GAMM</name>
<accession>A0ABV3UAF7</accession>
<keyword evidence="4" id="KW-1185">Reference proteome</keyword>
<dbReference type="PANTHER" id="PTHR30469">
    <property type="entry name" value="MULTIDRUG RESISTANCE PROTEIN MDTA"/>
    <property type="match status" value="1"/>
</dbReference>
<organism evidence="3 4">
    <name type="scientific">Zhongshania guokunii</name>
    <dbReference type="NCBI Taxonomy" id="641783"/>
    <lineage>
        <taxon>Bacteria</taxon>
        <taxon>Pseudomonadati</taxon>
        <taxon>Pseudomonadota</taxon>
        <taxon>Gammaproteobacteria</taxon>
        <taxon>Cellvibrionales</taxon>
        <taxon>Spongiibacteraceae</taxon>
        <taxon>Zhongshania</taxon>
    </lineage>
</organism>